<comment type="caution">
    <text evidence="1">The sequence shown here is derived from an EMBL/GenBank/DDBJ whole genome shotgun (WGS) entry which is preliminary data.</text>
</comment>
<sequence>MAESWGLRLCGGGDEAAGVALLVAAMIARWPGRWLDVRRRWTVEWWAAGVNDAAR</sequence>
<reference evidence="1 2" key="1">
    <citation type="submission" date="2024-11" db="EMBL/GenBank/DDBJ databases">
        <title>Chromosome-level genome assembly of Eucalyptus globulus Labill. provides insights into its genome evolution.</title>
        <authorList>
            <person name="Li X."/>
        </authorList>
    </citation>
    <scope>NUCLEOTIDE SEQUENCE [LARGE SCALE GENOMIC DNA]</scope>
    <source>
        <strain evidence="1">CL2024</strain>
        <tissue evidence="1">Fresh tender leaves</tissue>
    </source>
</reference>
<protein>
    <submittedName>
        <fullName evidence="1">Uncharacterized protein</fullName>
    </submittedName>
</protein>
<evidence type="ECO:0000313" key="2">
    <source>
        <dbReference type="Proteomes" id="UP001634007"/>
    </source>
</evidence>
<dbReference type="AlphaFoldDB" id="A0ABD3LDL2"/>
<dbReference type="Proteomes" id="UP001634007">
    <property type="component" value="Unassembled WGS sequence"/>
</dbReference>
<evidence type="ECO:0000313" key="1">
    <source>
        <dbReference type="EMBL" id="KAL3749896.1"/>
    </source>
</evidence>
<proteinExistence type="predicted"/>
<gene>
    <name evidence="1" type="ORF">ACJRO7_010941</name>
</gene>
<organism evidence="1 2">
    <name type="scientific">Eucalyptus globulus</name>
    <name type="common">Tasmanian blue gum</name>
    <dbReference type="NCBI Taxonomy" id="34317"/>
    <lineage>
        <taxon>Eukaryota</taxon>
        <taxon>Viridiplantae</taxon>
        <taxon>Streptophyta</taxon>
        <taxon>Embryophyta</taxon>
        <taxon>Tracheophyta</taxon>
        <taxon>Spermatophyta</taxon>
        <taxon>Magnoliopsida</taxon>
        <taxon>eudicotyledons</taxon>
        <taxon>Gunneridae</taxon>
        <taxon>Pentapetalae</taxon>
        <taxon>rosids</taxon>
        <taxon>malvids</taxon>
        <taxon>Myrtales</taxon>
        <taxon>Myrtaceae</taxon>
        <taxon>Myrtoideae</taxon>
        <taxon>Eucalypteae</taxon>
        <taxon>Eucalyptus</taxon>
    </lineage>
</organism>
<name>A0ABD3LDL2_EUCGL</name>
<dbReference type="EMBL" id="JBJKBG010000002">
    <property type="protein sequence ID" value="KAL3749896.1"/>
    <property type="molecule type" value="Genomic_DNA"/>
</dbReference>
<keyword evidence="2" id="KW-1185">Reference proteome</keyword>
<feature type="non-terminal residue" evidence="1">
    <location>
        <position position="55"/>
    </location>
</feature>
<accession>A0ABD3LDL2</accession>